<dbReference type="SUPFAM" id="SSF74653">
    <property type="entry name" value="TolA/TonB C-terminal domain"/>
    <property type="match status" value="1"/>
</dbReference>
<protein>
    <recommendedName>
        <fullName evidence="11">TonB C-terminal domain-containing protein</fullName>
    </recommendedName>
</protein>
<evidence type="ECO:0000256" key="7">
    <source>
        <dbReference type="ARBA" id="ARBA00022927"/>
    </source>
</evidence>
<name>A0ABP8N2G0_9BACT</name>
<keyword evidence="5" id="KW-0997">Cell inner membrane</keyword>
<dbReference type="Pfam" id="PF03544">
    <property type="entry name" value="TonB_C"/>
    <property type="match status" value="1"/>
</dbReference>
<keyword evidence="6" id="KW-0812">Transmembrane</keyword>
<evidence type="ECO:0000256" key="9">
    <source>
        <dbReference type="ARBA" id="ARBA00023136"/>
    </source>
</evidence>
<dbReference type="NCBIfam" id="TIGR01352">
    <property type="entry name" value="tonB_Cterm"/>
    <property type="match status" value="1"/>
</dbReference>
<keyword evidence="13" id="KW-1185">Reference proteome</keyword>
<accession>A0ABP8N2G0</accession>
<dbReference type="PROSITE" id="PS52015">
    <property type="entry name" value="TONB_CTD"/>
    <property type="match status" value="1"/>
</dbReference>
<keyword evidence="10" id="KW-0732">Signal</keyword>
<dbReference type="PANTHER" id="PTHR33446">
    <property type="entry name" value="PROTEIN TONB-RELATED"/>
    <property type="match status" value="1"/>
</dbReference>
<sequence>MLKSLITAACCFIMVQASAQIDTVATKAAHPDVFQYVEKMPKAPFNIGEYLGENIKYPKKARKENIAGRVIVRFIVTETGEIDSARIIKGIGGGCDEEALRVVEEMPKWSPGTQNGVAVKVYFNLPIMFILED</sequence>
<keyword evidence="3" id="KW-0813">Transport</keyword>
<dbReference type="Proteomes" id="UP001500067">
    <property type="component" value="Unassembled WGS sequence"/>
</dbReference>
<evidence type="ECO:0000313" key="13">
    <source>
        <dbReference type="Proteomes" id="UP001500067"/>
    </source>
</evidence>
<keyword evidence="7" id="KW-0653">Protein transport</keyword>
<evidence type="ECO:0000256" key="10">
    <source>
        <dbReference type="SAM" id="SignalP"/>
    </source>
</evidence>
<dbReference type="InterPro" id="IPR051045">
    <property type="entry name" value="TonB-dependent_transducer"/>
</dbReference>
<evidence type="ECO:0000313" key="12">
    <source>
        <dbReference type="EMBL" id="GAA4460150.1"/>
    </source>
</evidence>
<proteinExistence type="inferred from homology"/>
<feature type="signal peptide" evidence="10">
    <location>
        <begin position="1"/>
        <end position="19"/>
    </location>
</feature>
<feature type="domain" description="TonB C-terminal" evidence="11">
    <location>
        <begin position="42"/>
        <end position="133"/>
    </location>
</feature>
<keyword evidence="9" id="KW-0472">Membrane</keyword>
<keyword evidence="4" id="KW-1003">Cell membrane</keyword>
<keyword evidence="8" id="KW-1133">Transmembrane helix</keyword>
<comment type="caution">
    <text evidence="12">The sequence shown here is derived from an EMBL/GenBank/DDBJ whole genome shotgun (WGS) entry which is preliminary data.</text>
</comment>
<reference evidence="13" key="1">
    <citation type="journal article" date="2019" name="Int. J. Syst. Evol. Microbiol.">
        <title>The Global Catalogue of Microorganisms (GCM) 10K type strain sequencing project: providing services to taxonomists for standard genome sequencing and annotation.</title>
        <authorList>
            <consortium name="The Broad Institute Genomics Platform"/>
            <consortium name="The Broad Institute Genome Sequencing Center for Infectious Disease"/>
            <person name="Wu L."/>
            <person name="Ma J."/>
        </authorList>
    </citation>
    <scope>NUCLEOTIDE SEQUENCE [LARGE SCALE GENOMIC DNA]</scope>
    <source>
        <strain evidence="13">JCM 32105</strain>
    </source>
</reference>
<evidence type="ECO:0000256" key="6">
    <source>
        <dbReference type="ARBA" id="ARBA00022692"/>
    </source>
</evidence>
<evidence type="ECO:0000256" key="8">
    <source>
        <dbReference type="ARBA" id="ARBA00022989"/>
    </source>
</evidence>
<evidence type="ECO:0000259" key="11">
    <source>
        <dbReference type="PROSITE" id="PS52015"/>
    </source>
</evidence>
<comment type="similarity">
    <text evidence="2">Belongs to the TonB family.</text>
</comment>
<feature type="chain" id="PRO_5046812482" description="TonB C-terminal domain-containing protein" evidence="10">
    <location>
        <begin position="20"/>
        <end position="133"/>
    </location>
</feature>
<evidence type="ECO:0000256" key="1">
    <source>
        <dbReference type="ARBA" id="ARBA00004383"/>
    </source>
</evidence>
<dbReference type="RefSeq" id="WP_345077269.1">
    <property type="nucleotide sequence ID" value="NZ_BAABFA010000004.1"/>
</dbReference>
<gene>
    <name evidence="12" type="ORF">GCM10023093_02330</name>
</gene>
<dbReference type="Gene3D" id="3.30.1150.10">
    <property type="match status" value="1"/>
</dbReference>
<dbReference type="EMBL" id="BAABFA010000004">
    <property type="protein sequence ID" value="GAA4460150.1"/>
    <property type="molecule type" value="Genomic_DNA"/>
</dbReference>
<dbReference type="InterPro" id="IPR006260">
    <property type="entry name" value="TonB/TolA_C"/>
</dbReference>
<dbReference type="PANTHER" id="PTHR33446:SF2">
    <property type="entry name" value="PROTEIN TONB"/>
    <property type="match status" value="1"/>
</dbReference>
<organism evidence="12 13">
    <name type="scientific">Nemorincola caseinilytica</name>
    <dbReference type="NCBI Taxonomy" id="2054315"/>
    <lineage>
        <taxon>Bacteria</taxon>
        <taxon>Pseudomonadati</taxon>
        <taxon>Bacteroidota</taxon>
        <taxon>Chitinophagia</taxon>
        <taxon>Chitinophagales</taxon>
        <taxon>Chitinophagaceae</taxon>
        <taxon>Nemorincola</taxon>
    </lineage>
</organism>
<evidence type="ECO:0000256" key="4">
    <source>
        <dbReference type="ARBA" id="ARBA00022475"/>
    </source>
</evidence>
<dbReference type="InterPro" id="IPR037682">
    <property type="entry name" value="TonB_C"/>
</dbReference>
<evidence type="ECO:0000256" key="2">
    <source>
        <dbReference type="ARBA" id="ARBA00006555"/>
    </source>
</evidence>
<evidence type="ECO:0000256" key="5">
    <source>
        <dbReference type="ARBA" id="ARBA00022519"/>
    </source>
</evidence>
<comment type="subcellular location">
    <subcellularLocation>
        <location evidence="1">Cell inner membrane</location>
        <topology evidence="1">Single-pass membrane protein</topology>
        <orientation evidence="1">Periplasmic side</orientation>
    </subcellularLocation>
</comment>
<evidence type="ECO:0000256" key="3">
    <source>
        <dbReference type="ARBA" id="ARBA00022448"/>
    </source>
</evidence>